<dbReference type="PANTHER" id="PTHR28052">
    <property type="entry name" value="UPF0545 PROTEIN C22ORF39"/>
    <property type="match status" value="1"/>
</dbReference>
<organism evidence="1">
    <name type="scientific">Cyberlindnera fabianii</name>
    <name type="common">Yeast</name>
    <name type="synonym">Hansenula fabianii</name>
    <dbReference type="NCBI Taxonomy" id="36022"/>
    <lineage>
        <taxon>Eukaryota</taxon>
        <taxon>Fungi</taxon>
        <taxon>Dikarya</taxon>
        <taxon>Ascomycota</taxon>
        <taxon>Saccharomycotina</taxon>
        <taxon>Saccharomycetes</taxon>
        <taxon>Phaffomycetales</taxon>
        <taxon>Phaffomycetaceae</taxon>
        <taxon>Cyberlindnera</taxon>
    </lineage>
</organism>
<reference evidence="1" key="1">
    <citation type="journal article" date="2014" name="Genome Announc.">
        <title>Genome sequence of the yeast Cyberlindnera fabianii (Hansenula fabianii).</title>
        <authorList>
            <person name="Freel K.C."/>
            <person name="Sarilar V."/>
            <person name="Neuveglise C."/>
            <person name="Devillers H."/>
            <person name="Friedrich A."/>
            <person name="Schacherer J."/>
        </authorList>
    </citation>
    <scope>NUCLEOTIDE SEQUENCE</scope>
    <source>
        <strain evidence="1">YJS4271</strain>
    </source>
</reference>
<proteinExistence type="predicted"/>
<dbReference type="AlphaFoldDB" id="A0A061AYB1"/>
<dbReference type="Pfam" id="PF11326">
    <property type="entry name" value="PANTS-like"/>
    <property type="match status" value="1"/>
</dbReference>
<dbReference type="PhylomeDB" id="A0A061AYB1"/>
<gene>
    <name evidence="1" type="ORF">CYFA0S_05e00100g</name>
</gene>
<evidence type="ECO:0000313" key="1">
    <source>
        <dbReference type="EMBL" id="CDR40379.1"/>
    </source>
</evidence>
<dbReference type="PANTHER" id="PTHR28052:SF1">
    <property type="entry name" value="UPF0545 PROTEIN C22ORF39"/>
    <property type="match status" value="1"/>
</dbReference>
<name>A0A061AYB1_CYBFA</name>
<sequence length="75" mass="9022">MSCTEAFDQLTSCYSVGGQVKHYYRYGHMNDCVKQLERFQFCLFNSDPVKIQQWYKKELDEKRARGSSEDIWELR</sequence>
<dbReference type="OrthoDB" id="2017405at2759"/>
<dbReference type="EMBL" id="LK052890">
    <property type="protein sequence ID" value="CDR40379.1"/>
    <property type="molecule type" value="Genomic_DNA"/>
</dbReference>
<protein>
    <submittedName>
        <fullName evidence="1">CYFA0S05e00100g1_1</fullName>
    </submittedName>
</protein>
<accession>A0A061AYB1</accession>
<dbReference type="InterPro" id="IPR021475">
    <property type="entry name" value="Pants/Emi1-like"/>
</dbReference>